<reference evidence="2" key="1">
    <citation type="submission" date="2015-08" db="EMBL/GenBank/DDBJ databases">
        <authorList>
            <person name="Babu N.S."/>
            <person name="Beckwith C.J."/>
            <person name="Beseler K.G."/>
            <person name="Brison A."/>
            <person name="Carone J.V."/>
            <person name="Caskin T.P."/>
            <person name="Diamond M."/>
            <person name="Durham M.E."/>
            <person name="Foxe J.M."/>
            <person name="Go M."/>
            <person name="Henderson B.A."/>
            <person name="Jones I.B."/>
            <person name="McGettigan J.A."/>
            <person name="Micheletti S.J."/>
            <person name="Nasrallah M.E."/>
            <person name="Ortiz D."/>
            <person name="Piller C.R."/>
            <person name="Privatt S.R."/>
            <person name="Schneider S.L."/>
            <person name="Sharp S."/>
            <person name="Smith T.C."/>
            <person name="Stanton J.D."/>
            <person name="Ullery H.E."/>
            <person name="Wilson R.J."/>
            <person name="Serrano M.G."/>
            <person name="Buck G."/>
            <person name="Lee V."/>
            <person name="Wang Y."/>
            <person name="Carvalho R."/>
            <person name="Voegtly L."/>
            <person name="Shi R."/>
            <person name="Duckworth R."/>
            <person name="Johnson A."/>
            <person name="Loviza R."/>
            <person name="Walstead R."/>
            <person name="Shah Z."/>
            <person name="Kiflezghi M."/>
            <person name="Wade K."/>
            <person name="Ball S.L."/>
            <person name="Bradley K.W."/>
            <person name="Asai D.J."/>
            <person name="Bowman C.A."/>
            <person name="Russell D.A."/>
            <person name="Pope W.H."/>
            <person name="Jacobs-Sera D."/>
            <person name="Hendrix R.W."/>
            <person name="Hatfull G.F."/>
        </authorList>
    </citation>
    <scope>NUCLEOTIDE SEQUENCE</scope>
</reference>
<dbReference type="AlphaFoldDB" id="A0A2P2BVW9"/>
<dbReference type="EMBL" id="CZKA01000002">
    <property type="protein sequence ID" value="CUR53883.1"/>
    <property type="molecule type" value="Genomic_DNA"/>
</dbReference>
<sequence length="125" mass="13562">MPTASRPCSLVAAASPSATRSKASSQPISSQCGCPSRRIRLTGRRSRSGSAYTSAMAIPLGQIWPRESGSSRLPRTETTVRSSTVSSRPQIASHRLQTPMRFSMATIVSDETVRFNILRTLNYSC</sequence>
<proteinExistence type="predicted"/>
<name>A0A2P2BVW9_9ZZZZ</name>
<protein>
    <submittedName>
        <fullName evidence="2">Uncharacterized protein</fullName>
    </submittedName>
</protein>
<feature type="compositionally biased region" description="Low complexity" evidence="1">
    <location>
        <begin position="76"/>
        <end position="88"/>
    </location>
</feature>
<evidence type="ECO:0000313" key="2">
    <source>
        <dbReference type="EMBL" id="CUR53883.1"/>
    </source>
</evidence>
<feature type="region of interest" description="Disordered" evidence="1">
    <location>
        <begin position="1"/>
        <end position="52"/>
    </location>
</feature>
<feature type="compositionally biased region" description="Basic residues" evidence="1">
    <location>
        <begin position="37"/>
        <end position="47"/>
    </location>
</feature>
<accession>A0A2P2BVW9</accession>
<feature type="region of interest" description="Disordered" evidence="1">
    <location>
        <begin position="65"/>
        <end position="91"/>
    </location>
</feature>
<gene>
    <name evidence="2" type="ORF">NOCA2100016</name>
</gene>
<evidence type="ECO:0000256" key="1">
    <source>
        <dbReference type="SAM" id="MobiDB-lite"/>
    </source>
</evidence>
<organism evidence="2">
    <name type="scientific">metagenome</name>
    <dbReference type="NCBI Taxonomy" id="256318"/>
    <lineage>
        <taxon>unclassified sequences</taxon>
        <taxon>metagenomes</taxon>
    </lineage>
</organism>
<feature type="compositionally biased region" description="Polar residues" evidence="1">
    <location>
        <begin position="16"/>
        <end position="33"/>
    </location>
</feature>